<dbReference type="EMBL" id="JACJQL010000011">
    <property type="protein sequence ID" value="MBD2251683.1"/>
    <property type="molecule type" value="Genomic_DNA"/>
</dbReference>
<protein>
    <submittedName>
        <fullName evidence="3">DUF262 domain-containing protein</fullName>
    </submittedName>
</protein>
<feature type="domain" description="HNH" evidence="1">
    <location>
        <begin position="480"/>
        <end position="521"/>
    </location>
</feature>
<dbReference type="Pfam" id="PF03235">
    <property type="entry name" value="GmrSD_N"/>
    <property type="match status" value="1"/>
</dbReference>
<proteinExistence type="predicted"/>
<evidence type="ECO:0000313" key="3">
    <source>
        <dbReference type="EMBL" id="MBD2251683.1"/>
    </source>
</evidence>
<feature type="domain" description="GmrSD restriction endonucleases N-terminal" evidence="2">
    <location>
        <begin position="51"/>
        <end position="211"/>
    </location>
</feature>
<dbReference type="SUPFAM" id="SSF110849">
    <property type="entry name" value="ParB/Sulfiredoxin"/>
    <property type="match status" value="1"/>
</dbReference>
<dbReference type="CDD" id="cd00085">
    <property type="entry name" value="HNHc"/>
    <property type="match status" value="1"/>
</dbReference>
<dbReference type="InterPro" id="IPR036086">
    <property type="entry name" value="ParB/Sulfiredoxin_sf"/>
</dbReference>
<dbReference type="RefSeq" id="WP_190567343.1">
    <property type="nucleotide sequence ID" value="NZ_JACJQL010000011.1"/>
</dbReference>
<reference evidence="3 4" key="1">
    <citation type="journal article" date="2020" name="ISME J.">
        <title>Comparative genomics reveals insights into cyanobacterial evolution and habitat adaptation.</title>
        <authorList>
            <person name="Chen M.Y."/>
            <person name="Teng W.K."/>
            <person name="Zhao L."/>
            <person name="Hu C.X."/>
            <person name="Zhou Y.K."/>
            <person name="Han B.P."/>
            <person name="Song L.R."/>
            <person name="Shu W.S."/>
        </authorList>
    </citation>
    <scope>NUCLEOTIDE SEQUENCE [LARGE SCALE GENOMIC DNA]</scope>
    <source>
        <strain evidence="3 4">FACHB-3921</strain>
    </source>
</reference>
<dbReference type="Gene3D" id="1.10.30.50">
    <property type="match status" value="1"/>
</dbReference>
<evidence type="ECO:0000259" key="1">
    <source>
        <dbReference type="Pfam" id="PF01844"/>
    </source>
</evidence>
<dbReference type="Pfam" id="PF01844">
    <property type="entry name" value="HNH"/>
    <property type="match status" value="1"/>
</dbReference>
<sequence>MVKDSPKVSLDALIPREAFEVEDQQAQTSAYNIDKIPINNLRQNDFFYPFLRKPDFQRETNEWDAQRICDFIESFLDGDLIPAIILWRSNSGYFFVIDGSHRLSALIAWLNDDYGDGKISNKFYDGYITNEQKNAAIAARKLIKDRIGSYEDYNKLLMQGRDAIDTKTRGRIINLGSLGIQVQWVGGNASKAANSFFLINQKAAPISPTEMRLLKARKKANGVASRAIMRSGNGHKYWSDFSQEKQKKIEELAQEIHQIIFEPKLENPIKTTDVPLVGNISTFQKNELILEFVNIVNDIEAEKELDLEDDSTGDKTIKFLINCRKIARRINSNHPSSLGLHPLIYFYTRDGRYRVGSFYGAVSLILHLEKTKSYDKFIKCRKNFELLIWQHDDIVPQIVSKSSVVKARAKVKDFYLAIIEKLTQDVEKKNIVKDIIVEGNFGSIKTKPKVNPTDNQNKTFSRETKAATFIRDALPKVIRCKICGGYLHSNSISIDHKIRKEDGGLGKLDNAQLTHPYCNTTFKN</sequence>
<dbReference type="InterPro" id="IPR003615">
    <property type="entry name" value="HNH_nuc"/>
</dbReference>
<keyword evidence="4" id="KW-1185">Reference proteome</keyword>
<evidence type="ECO:0000313" key="4">
    <source>
        <dbReference type="Proteomes" id="UP000621307"/>
    </source>
</evidence>
<organism evidence="3 4">
    <name type="scientific">Nostoc parmelioides FACHB-3921</name>
    <dbReference type="NCBI Taxonomy" id="2692909"/>
    <lineage>
        <taxon>Bacteria</taxon>
        <taxon>Bacillati</taxon>
        <taxon>Cyanobacteriota</taxon>
        <taxon>Cyanophyceae</taxon>
        <taxon>Nostocales</taxon>
        <taxon>Nostocaceae</taxon>
        <taxon>Nostoc</taxon>
    </lineage>
</organism>
<accession>A0ABR8BC74</accession>
<dbReference type="InterPro" id="IPR004919">
    <property type="entry name" value="GmrSD_N"/>
</dbReference>
<dbReference type="InterPro" id="IPR002711">
    <property type="entry name" value="HNH"/>
</dbReference>
<comment type="caution">
    <text evidence="3">The sequence shown here is derived from an EMBL/GenBank/DDBJ whole genome shotgun (WGS) entry which is preliminary data.</text>
</comment>
<evidence type="ECO:0000259" key="2">
    <source>
        <dbReference type="Pfam" id="PF03235"/>
    </source>
</evidence>
<name>A0ABR8BC74_9NOSO</name>
<gene>
    <name evidence="3" type="ORF">H6G14_10225</name>
</gene>
<dbReference type="Proteomes" id="UP000621307">
    <property type="component" value="Unassembled WGS sequence"/>
</dbReference>